<dbReference type="EMBL" id="BNJJ01000010">
    <property type="protein sequence ID" value="GHO85767.1"/>
    <property type="molecule type" value="Genomic_DNA"/>
</dbReference>
<name>A0ABQ3VHW8_9CHLR</name>
<organism evidence="1 2">
    <name type="scientific">Dictyobacter formicarum</name>
    <dbReference type="NCBI Taxonomy" id="2778368"/>
    <lineage>
        <taxon>Bacteria</taxon>
        <taxon>Bacillati</taxon>
        <taxon>Chloroflexota</taxon>
        <taxon>Ktedonobacteria</taxon>
        <taxon>Ktedonobacterales</taxon>
        <taxon>Dictyobacteraceae</taxon>
        <taxon>Dictyobacter</taxon>
    </lineage>
</organism>
<dbReference type="CDD" id="cd10451">
    <property type="entry name" value="GIY-YIG_LuxR_like"/>
    <property type="match status" value="1"/>
</dbReference>
<evidence type="ECO:0000313" key="2">
    <source>
        <dbReference type="Proteomes" id="UP000635565"/>
    </source>
</evidence>
<evidence type="ECO:0008006" key="3">
    <source>
        <dbReference type="Google" id="ProtNLM"/>
    </source>
</evidence>
<gene>
    <name evidence="1" type="ORF">KSZ_37730</name>
</gene>
<comment type="caution">
    <text evidence="1">The sequence shown here is derived from an EMBL/GenBank/DDBJ whole genome shotgun (WGS) entry which is preliminary data.</text>
</comment>
<dbReference type="Gene3D" id="3.40.1440.10">
    <property type="entry name" value="GIY-YIG endonuclease"/>
    <property type="match status" value="1"/>
</dbReference>
<dbReference type="Proteomes" id="UP000635565">
    <property type="component" value="Unassembled WGS sequence"/>
</dbReference>
<evidence type="ECO:0000313" key="1">
    <source>
        <dbReference type="EMBL" id="GHO85767.1"/>
    </source>
</evidence>
<reference evidence="1 2" key="1">
    <citation type="journal article" date="2021" name="Int. J. Syst. Evol. Microbiol.">
        <title>Reticulibacter mediterranei gen. nov., sp. nov., within the new family Reticulibacteraceae fam. nov., and Ktedonospora formicarum gen. nov., sp. nov., Ktedonobacter robiniae sp. nov., Dictyobacter formicarum sp. nov. and Dictyobacter arantiisoli sp. nov., belonging to the class Ktedonobacteria.</title>
        <authorList>
            <person name="Yabe S."/>
            <person name="Zheng Y."/>
            <person name="Wang C.M."/>
            <person name="Sakai Y."/>
            <person name="Abe K."/>
            <person name="Yokota A."/>
            <person name="Donadio S."/>
            <person name="Cavaletti L."/>
            <person name="Monciardini P."/>
        </authorList>
    </citation>
    <scope>NUCLEOTIDE SEQUENCE [LARGE SCALE GENOMIC DNA]</scope>
    <source>
        <strain evidence="1 2">SOSP1-9</strain>
    </source>
</reference>
<accession>A0ABQ3VHW8</accession>
<dbReference type="RefSeq" id="WP_201363410.1">
    <property type="nucleotide sequence ID" value="NZ_BNJJ01000010.1"/>
</dbReference>
<protein>
    <recommendedName>
        <fullName evidence="3">LuxR family transcriptional regulator</fullName>
    </recommendedName>
</protein>
<sequence>MNRRKELLQAYKEREIVGGIYMIENSQTGQYLLNHTANLQSALNHFQFAVTTGSTVHPRLQQDWEALGAGAFTFTVLEELTQKTGQSAAAFMDDLKTLEDMWRANLDATKTY</sequence>
<dbReference type="InterPro" id="IPR035901">
    <property type="entry name" value="GIY-YIG_endonuc_sf"/>
</dbReference>
<proteinExistence type="predicted"/>
<keyword evidence="2" id="KW-1185">Reference proteome</keyword>